<feature type="domain" description="Exocyst complex subunit Exo70 C-terminal" evidence="6">
    <location>
        <begin position="250"/>
        <end position="392"/>
    </location>
</feature>
<dbReference type="GO" id="GO:0015031">
    <property type="term" value="P:protein transport"/>
    <property type="evidence" value="ECO:0007669"/>
    <property type="project" value="UniProtKB-KW"/>
</dbReference>
<dbReference type="EMBL" id="JAABOA010001996">
    <property type="protein sequence ID" value="KAF9580543.1"/>
    <property type="molecule type" value="Genomic_DNA"/>
</dbReference>
<dbReference type="Pfam" id="PF20669">
    <property type="entry name" value="Exo70_N"/>
    <property type="match status" value="1"/>
</dbReference>
<evidence type="ECO:0000256" key="2">
    <source>
        <dbReference type="ARBA" id="ARBA00022448"/>
    </source>
</evidence>
<reference evidence="7" key="1">
    <citation type="journal article" date="2020" name="Fungal Divers.">
        <title>Resolving the Mortierellaceae phylogeny through synthesis of multi-gene phylogenetics and phylogenomics.</title>
        <authorList>
            <person name="Vandepol N."/>
            <person name="Liber J."/>
            <person name="Desiro A."/>
            <person name="Na H."/>
            <person name="Kennedy M."/>
            <person name="Barry K."/>
            <person name="Grigoriev I.V."/>
            <person name="Miller A.N."/>
            <person name="O'Donnell K."/>
            <person name="Stajich J.E."/>
            <person name="Bonito G."/>
        </authorList>
    </citation>
    <scope>NUCLEOTIDE SEQUENCE</scope>
    <source>
        <strain evidence="7">KOD1015</strain>
    </source>
</reference>
<proteinExistence type="inferred from homology"/>
<dbReference type="SUPFAM" id="SSF74788">
    <property type="entry name" value="Cullin repeat-like"/>
    <property type="match status" value="1"/>
</dbReference>
<feature type="compositionally biased region" description="Polar residues" evidence="5">
    <location>
        <begin position="403"/>
        <end position="415"/>
    </location>
</feature>
<comment type="function">
    <text evidence="4">Involved in the secretory pathway as part of the exocyst complex which tethers secretory vesicles to the sites of exocytosis. Also plays a role in the assembly of the exocyst.</text>
</comment>
<dbReference type="PANTHER" id="PTHR12542">
    <property type="entry name" value="EXOCYST COMPLEX PROTEIN EXO70"/>
    <property type="match status" value="1"/>
</dbReference>
<sequence>MAIASSASASSEGVRDNSNKTFLDEEAAELDALVTNLEKTNTVTILNSFDTRLAHLESSVLPIHKSTQSLTRLAGNMNQTVAALESILSYFDLAAREETIIMRPLTEQDLQIYLQSIGRIREALKAMNSVNLKAGERAVQQLRRSLKVAVGKLHELFKQILVKHSVPLDLRVVTSSDRKDIPHMSQHPTQTLVQLAKSLAETELDPNVTPTGYLKSYCEIRANTMIKSLEPLYRSSMVELKGVYDKGSSPFIQYTASLLKLCRNEADVADTLLDAKMLSLAFMGSIMPPIEQWVEAGRSIVKRVKKSYMSEVGILFDIVESLETSMGTFESVYGLARRQKENDAFELLKSFKAGAMRTFIDFLNELRNQNNVKYQAMPPDGSVHQLTSDVTDQKKKEKKCNPESGSGPSAQNRRSQAAGRGGRNAIVQHYI</sequence>
<evidence type="ECO:0000256" key="1">
    <source>
        <dbReference type="ARBA" id="ARBA00006756"/>
    </source>
</evidence>
<comment type="caution">
    <text evidence="7">The sequence shown here is derived from an EMBL/GenBank/DDBJ whole genome shotgun (WGS) entry which is preliminary data.</text>
</comment>
<protein>
    <recommendedName>
        <fullName evidence="4">Exocyst complex protein EXO70</fullName>
    </recommendedName>
</protein>
<keyword evidence="3 4" id="KW-0268">Exocytosis</keyword>
<evidence type="ECO:0000256" key="5">
    <source>
        <dbReference type="SAM" id="MobiDB-lite"/>
    </source>
</evidence>
<dbReference type="Pfam" id="PF03081">
    <property type="entry name" value="Exo70_C"/>
    <property type="match status" value="1"/>
</dbReference>
<feature type="compositionally biased region" description="Basic and acidic residues" evidence="5">
    <location>
        <begin position="391"/>
        <end position="401"/>
    </location>
</feature>
<dbReference type="OrthoDB" id="1922221at2759"/>
<dbReference type="GO" id="GO:0000145">
    <property type="term" value="C:exocyst"/>
    <property type="evidence" value="ECO:0007669"/>
    <property type="project" value="InterPro"/>
</dbReference>
<dbReference type="GO" id="GO:0005546">
    <property type="term" value="F:phosphatidylinositol-4,5-bisphosphate binding"/>
    <property type="evidence" value="ECO:0007669"/>
    <property type="project" value="InterPro"/>
</dbReference>
<feature type="non-terminal residue" evidence="7">
    <location>
        <position position="1"/>
    </location>
</feature>
<keyword evidence="8" id="KW-1185">Reference proteome</keyword>
<accession>A0A9P6FS41</accession>
<dbReference type="GO" id="GO:0006887">
    <property type="term" value="P:exocytosis"/>
    <property type="evidence" value="ECO:0007669"/>
    <property type="project" value="UniProtKB-KW"/>
</dbReference>
<dbReference type="AlphaFoldDB" id="A0A9P6FS41"/>
<feature type="region of interest" description="Disordered" evidence="5">
    <location>
        <begin position="376"/>
        <end position="431"/>
    </location>
</feature>
<keyword evidence="4" id="KW-0653">Protein transport</keyword>
<dbReference type="GO" id="GO:0005935">
    <property type="term" value="C:cellular bud neck"/>
    <property type="evidence" value="ECO:0007669"/>
    <property type="project" value="UniProtKB-SubCell"/>
</dbReference>
<dbReference type="InterPro" id="IPR004140">
    <property type="entry name" value="Exo70"/>
</dbReference>
<comment type="similarity">
    <text evidence="1 4">Belongs to the EXO70 family.</text>
</comment>
<evidence type="ECO:0000313" key="7">
    <source>
        <dbReference type="EMBL" id="KAF9580543.1"/>
    </source>
</evidence>
<dbReference type="PANTHER" id="PTHR12542:SF41">
    <property type="entry name" value="EXOCYST COMPLEX COMPONENT 7"/>
    <property type="match status" value="1"/>
</dbReference>
<keyword evidence="2 4" id="KW-0813">Transport</keyword>
<dbReference type="Proteomes" id="UP000780801">
    <property type="component" value="Unassembled WGS sequence"/>
</dbReference>
<dbReference type="InterPro" id="IPR016159">
    <property type="entry name" value="Cullin_repeat-like_dom_sf"/>
</dbReference>
<gene>
    <name evidence="7" type="primary">EXO70</name>
    <name evidence="7" type="ORF">BGW38_002754</name>
</gene>
<evidence type="ECO:0000256" key="4">
    <source>
        <dbReference type="RuleBase" id="RU365026"/>
    </source>
</evidence>
<evidence type="ECO:0000256" key="3">
    <source>
        <dbReference type="ARBA" id="ARBA00022483"/>
    </source>
</evidence>
<evidence type="ECO:0000313" key="8">
    <source>
        <dbReference type="Proteomes" id="UP000780801"/>
    </source>
</evidence>
<evidence type="ECO:0000259" key="6">
    <source>
        <dbReference type="Pfam" id="PF03081"/>
    </source>
</evidence>
<comment type="subcellular location">
    <subcellularLocation>
        <location evidence="4">Bud</location>
    </subcellularLocation>
    <subcellularLocation>
        <location evidence="4">Bud neck</location>
    </subcellularLocation>
</comment>
<organism evidence="7 8">
    <name type="scientific">Lunasporangiospora selenospora</name>
    <dbReference type="NCBI Taxonomy" id="979761"/>
    <lineage>
        <taxon>Eukaryota</taxon>
        <taxon>Fungi</taxon>
        <taxon>Fungi incertae sedis</taxon>
        <taxon>Mucoromycota</taxon>
        <taxon>Mortierellomycotina</taxon>
        <taxon>Mortierellomycetes</taxon>
        <taxon>Mortierellales</taxon>
        <taxon>Mortierellaceae</taxon>
        <taxon>Lunasporangiospora</taxon>
    </lineage>
</organism>
<dbReference type="Gene3D" id="1.20.1280.170">
    <property type="entry name" value="Exocyst complex component Exo70"/>
    <property type="match status" value="1"/>
</dbReference>
<name>A0A9P6FS41_9FUNG</name>
<dbReference type="InterPro" id="IPR046364">
    <property type="entry name" value="Exo70_C"/>
</dbReference>